<name>A0A072U2H7_MEDTR</name>
<dbReference type="EnsemblPlants" id="KEH23884">
    <property type="protein sequence ID" value="KEH23884"/>
    <property type="gene ID" value="MTR_7g096460"/>
</dbReference>
<reference evidence="1 3" key="2">
    <citation type="journal article" date="2014" name="BMC Genomics">
        <title>An improved genome release (version Mt4.0) for the model legume Medicago truncatula.</title>
        <authorList>
            <person name="Tang H."/>
            <person name="Krishnakumar V."/>
            <person name="Bidwell S."/>
            <person name="Rosen B."/>
            <person name="Chan A."/>
            <person name="Zhou S."/>
            <person name="Gentzbittel L."/>
            <person name="Childs K.L."/>
            <person name="Yandell M."/>
            <person name="Gundlach H."/>
            <person name="Mayer K.F."/>
            <person name="Schwartz D.C."/>
            <person name="Town C.D."/>
        </authorList>
    </citation>
    <scope>GENOME REANNOTATION</scope>
    <source>
        <strain evidence="1">A17</strain>
        <strain evidence="2 3">cv. Jemalong A17</strain>
    </source>
</reference>
<reference evidence="2" key="3">
    <citation type="submission" date="2015-04" db="UniProtKB">
        <authorList>
            <consortium name="EnsemblPlants"/>
        </authorList>
    </citation>
    <scope>IDENTIFICATION</scope>
    <source>
        <strain evidence="2">cv. Jemalong A17</strain>
    </source>
</reference>
<sequence>MVLFCEGDVRFAAVHSNFSGAPTSTQAAFWLRMGGQNPCQKDKSPGKWDICEGKNEGQMAWQKRSSQTLCQGLHPWQKNEGQNPWQKATLSPWQNPWHVPSLSSAAFPHH</sequence>
<organism evidence="1 3">
    <name type="scientific">Medicago truncatula</name>
    <name type="common">Barrel medic</name>
    <name type="synonym">Medicago tribuloides</name>
    <dbReference type="NCBI Taxonomy" id="3880"/>
    <lineage>
        <taxon>Eukaryota</taxon>
        <taxon>Viridiplantae</taxon>
        <taxon>Streptophyta</taxon>
        <taxon>Embryophyta</taxon>
        <taxon>Tracheophyta</taxon>
        <taxon>Spermatophyta</taxon>
        <taxon>Magnoliopsida</taxon>
        <taxon>eudicotyledons</taxon>
        <taxon>Gunneridae</taxon>
        <taxon>Pentapetalae</taxon>
        <taxon>rosids</taxon>
        <taxon>fabids</taxon>
        <taxon>Fabales</taxon>
        <taxon>Fabaceae</taxon>
        <taxon>Papilionoideae</taxon>
        <taxon>50 kb inversion clade</taxon>
        <taxon>NPAAA clade</taxon>
        <taxon>Hologalegina</taxon>
        <taxon>IRL clade</taxon>
        <taxon>Trifolieae</taxon>
        <taxon>Medicago</taxon>
    </lineage>
</organism>
<dbReference type="EMBL" id="CM001223">
    <property type="protein sequence ID" value="KEH23884.1"/>
    <property type="molecule type" value="Genomic_DNA"/>
</dbReference>
<protein>
    <submittedName>
        <fullName evidence="1 2">Uncharacterized protein</fullName>
    </submittedName>
</protein>
<dbReference type="Proteomes" id="UP000002051">
    <property type="component" value="Unassembled WGS sequence"/>
</dbReference>
<keyword evidence="3" id="KW-1185">Reference proteome</keyword>
<accession>A0A072U2H7</accession>
<dbReference type="AlphaFoldDB" id="A0A072U2H7"/>
<proteinExistence type="predicted"/>
<evidence type="ECO:0000313" key="2">
    <source>
        <dbReference type="EnsemblPlants" id="KEH23884"/>
    </source>
</evidence>
<evidence type="ECO:0000313" key="1">
    <source>
        <dbReference type="EMBL" id="KEH23884.1"/>
    </source>
</evidence>
<dbReference type="HOGENOM" id="CLU_157519_0_0_1"/>
<evidence type="ECO:0000313" key="3">
    <source>
        <dbReference type="Proteomes" id="UP000002051"/>
    </source>
</evidence>
<gene>
    <name evidence="1" type="ordered locus">MTR_7g096460</name>
</gene>
<reference evidence="1 3" key="1">
    <citation type="journal article" date="2011" name="Nature">
        <title>The Medicago genome provides insight into the evolution of rhizobial symbioses.</title>
        <authorList>
            <person name="Young N.D."/>
            <person name="Debelle F."/>
            <person name="Oldroyd G.E."/>
            <person name="Geurts R."/>
            <person name="Cannon S.B."/>
            <person name="Udvardi M.K."/>
            <person name="Benedito V.A."/>
            <person name="Mayer K.F."/>
            <person name="Gouzy J."/>
            <person name="Schoof H."/>
            <person name="Van de Peer Y."/>
            <person name="Proost S."/>
            <person name="Cook D.R."/>
            <person name="Meyers B.C."/>
            <person name="Spannagl M."/>
            <person name="Cheung F."/>
            <person name="De Mita S."/>
            <person name="Krishnakumar V."/>
            <person name="Gundlach H."/>
            <person name="Zhou S."/>
            <person name="Mudge J."/>
            <person name="Bharti A.K."/>
            <person name="Murray J.D."/>
            <person name="Naoumkina M.A."/>
            <person name="Rosen B."/>
            <person name="Silverstein K.A."/>
            <person name="Tang H."/>
            <person name="Rombauts S."/>
            <person name="Zhao P.X."/>
            <person name="Zhou P."/>
            <person name="Barbe V."/>
            <person name="Bardou P."/>
            <person name="Bechner M."/>
            <person name="Bellec A."/>
            <person name="Berger A."/>
            <person name="Berges H."/>
            <person name="Bidwell S."/>
            <person name="Bisseling T."/>
            <person name="Choisne N."/>
            <person name="Couloux A."/>
            <person name="Denny R."/>
            <person name="Deshpande S."/>
            <person name="Dai X."/>
            <person name="Doyle J.J."/>
            <person name="Dudez A.M."/>
            <person name="Farmer A.D."/>
            <person name="Fouteau S."/>
            <person name="Franken C."/>
            <person name="Gibelin C."/>
            <person name="Gish J."/>
            <person name="Goldstein S."/>
            <person name="Gonzalez A.J."/>
            <person name="Green P.J."/>
            <person name="Hallab A."/>
            <person name="Hartog M."/>
            <person name="Hua A."/>
            <person name="Humphray S.J."/>
            <person name="Jeong D.H."/>
            <person name="Jing Y."/>
            <person name="Jocker A."/>
            <person name="Kenton S.M."/>
            <person name="Kim D.J."/>
            <person name="Klee K."/>
            <person name="Lai H."/>
            <person name="Lang C."/>
            <person name="Lin S."/>
            <person name="Macmil S.L."/>
            <person name="Magdelenat G."/>
            <person name="Matthews L."/>
            <person name="McCorrison J."/>
            <person name="Monaghan E.L."/>
            <person name="Mun J.H."/>
            <person name="Najar F.Z."/>
            <person name="Nicholson C."/>
            <person name="Noirot C."/>
            <person name="O'Bleness M."/>
            <person name="Paule C.R."/>
            <person name="Poulain J."/>
            <person name="Prion F."/>
            <person name="Qin B."/>
            <person name="Qu C."/>
            <person name="Retzel E.F."/>
            <person name="Riddle C."/>
            <person name="Sallet E."/>
            <person name="Samain S."/>
            <person name="Samson N."/>
            <person name="Sanders I."/>
            <person name="Saurat O."/>
            <person name="Scarpelli C."/>
            <person name="Schiex T."/>
            <person name="Segurens B."/>
            <person name="Severin A.J."/>
            <person name="Sherrier D.J."/>
            <person name="Shi R."/>
            <person name="Sims S."/>
            <person name="Singer S.R."/>
            <person name="Sinharoy S."/>
            <person name="Sterck L."/>
            <person name="Viollet A."/>
            <person name="Wang B.B."/>
            <person name="Wang K."/>
            <person name="Wang M."/>
            <person name="Wang X."/>
            <person name="Warfsmann J."/>
            <person name="Weissenbach J."/>
            <person name="White D.D."/>
            <person name="White J.D."/>
            <person name="Wiley G.B."/>
            <person name="Wincker P."/>
            <person name="Xing Y."/>
            <person name="Yang L."/>
            <person name="Yao Z."/>
            <person name="Ying F."/>
            <person name="Zhai J."/>
            <person name="Zhou L."/>
            <person name="Zuber A."/>
            <person name="Denarie J."/>
            <person name="Dixon R.A."/>
            <person name="May G.D."/>
            <person name="Schwartz D.C."/>
            <person name="Rogers J."/>
            <person name="Quetier F."/>
            <person name="Town C.D."/>
            <person name="Roe B.A."/>
        </authorList>
    </citation>
    <scope>NUCLEOTIDE SEQUENCE [LARGE SCALE GENOMIC DNA]</scope>
    <source>
        <strain evidence="1">A17</strain>
        <strain evidence="2 3">cv. Jemalong A17</strain>
    </source>
</reference>